<dbReference type="GO" id="GO:0007052">
    <property type="term" value="P:mitotic spindle organization"/>
    <property type="evidence" value="ECO:0007669"/>
    <property type="project" value="TreeGrafter"/>
</dbReference>
<dbReference type="PANTHER" id="PTHR47969:SF15">
    <property type="entry name" value="CHROMOSOME-ASSOCIATED KINESIN KIF4A-RELATED"/>
    <property type="match status" value="1"/>
</dbReference>
<evidence type="ECO:0000256" key="10">
    <source>
        <dbReference type="PROSITE-ProRule" id="PRU00283"/>
    </source>
</evidence>
<keyword evidence="3" id="KW-0493">Microtubule</keyword>
<keyword evidence="6 11" id="KW-0175">Coiled coil</keyword>
<dbReference type="AlphaFoldDB" id="A0A915EWS1"/>
<dbReference type="Pfam" id="PF00225">
    <property type="entry name" value="Kinesin"/>
    <property type="match status" value="1"/>
</dbReference>
<evidence type="ECO:0000313" key="15">
    <source>
        <dbReference type="WBParaSite" id="maker-E.canG7_contigs_5523-snap-gene-0.13-mRNA-1"/>
    </source>
</evidence>
<protein>
    <submittedName>
        <fullName evidence="15">Kinesin motor domain-containing protein</fullName>
    </submittedName>
</protein>
<dbReference type="InterPro" id="IPR001752">
    <property type="entry name" value="Kinesin_motor_dom"/>
</dbReference>
<dbReference type="PROSITE" id="PS00411">
    <property type="entry name" value="KINESIN_MOTOR_1"/>
    <property type="match status" value="1"/>
</dbReference>
<evidence type="ECO:0000313" key="14">
    <source>
        <dbReference type="Proteomes" id="UP000887562"/>
    </source>
</evidence>
<keyword evidence="7 10" id="KW-0505">Motor protein</keyword>
<sequence>MAVSDKITVAVRVRPLGEHGVGDIVVHDSASSSLIIGVDRSFTFDHIFPPESEQTSVYDVLVAPLINDCLIGINATVLAYGQTGSGKTYTMGTSYEVDDFSMTDGVGIIPRAIVSLFEQIEGITDSEFAVDAQFIELYNEELRDLLTPRKNPVKIQEKIGGGIYLSGATSVRINSVYDALHLIRAGGESRSTGSTKMNAHSSRSHAILTLHISQRKKVDGDSRVELISSKFHFVDLAGSERLGRTGAEGERAKEGIKINYGLLALGNVINALSENQKHIPYRDSKLTRLLCDSLGGNSRTVLIACISPAEIDMSESINTLQYATRAKKIRNTISVNVANMTSADAETLKKLLAENRRLRQQLKLVTSQSRLGMRSGPYSRSPSRLTAAKPILPLRAKENLAQIASSFDKIIALRMKQMSEITNVGAARFQRILQLANLKMQHAVFEGCGDLQANQLIGHMRTLEKEIDDAATRVTNLAEALRKSAAATHDLLSKVERAIHSFPPSYQYIPQSIRSAMSTRLSNSDLAGLQCYNSNLINVLQFWQAEHTRSLAVVQQLNQIAGPSLLRRYLSTLIGKVTEGGGMRLELFDDGKGIQQDGPSISSLLPGLLEGSVKRKPGALRPGPSTSAVESRRGLGVKKPVSRVRQAPAATFHQQQHRQQSTSRPIGLSSKNPGMSYVAAMGCNHVPEEYLSMLETAAPQVTATLTSVEVADPSCPTFPAAGNADVGDSSSPSATDCANHYAIAQRTVTRPTRASPRLHGQVPPLPNMDVGDEEMPPCHSQPPVRHHHVPVSSRVVWRNGLPLPVVDSPEQENCPPPDLPVHEAARNSRLDAGQDGKPATSGEVLRTLPCHASSHVSKRTLAEVGLSDEDDANVNGIGGGSRGNANSGGPTCSAINVGGGDDNPNEEDDDDGAQSEGTTIAAVGSRETGKRSNRTVEVLYSITGPSNHWSGQSPLSLTDAIDLTSTHLSFALAHFITGNKGAAASRFPLEVEGEADYAPLPSLGKITLL</sequence>
<evidence type="ECO:0000256" key="4">
    <source>
        <dbReference type="ARBA" id="ARBA00022741"/>
    </source>
</evidence>
<evidence type="ECO:0000256" key="8">
    <source>
        <dbReference type="ARBA" id="ARBA00023212"/>
    </source>
</evidence>
<keyword evidence="4 10" id="KW-0547">Nucleotide-binding</keyword>
<dbReference type="Gene3D" id="3.40.850.10">
    <property type="entry name" value="Kinesin motor domain"/>
    <property type="match status" value="1"/>
</dbReference>
<feature type="binding site" evidence="10">
    <location>
        <begin position="81"/>
        <end position="88"/>
    </location>
    <ligand>
        <name>ATP</name>
        <dbReference type="ChEBI" id="CHEBI:30616"/>
    </ligand>
</feature>
<organism evidence="14 15">
    <name type="scientific">Echinococcus canadensis</name>
    <dbReference type="NCBI Taxonomy" id="519352"/>
    <lineage>
        <taxon>Eukaryota</taxon>
        <taxon>Metazoa</taxon>
        <taxon>Spiralia</taxon>
        <taxon>Lophotrochozoa</taxon>
        <taxon>Platyhelminthes</taxon>
        <taxon>Cestoda</taxon>
        <taxon>Eucestoda</taxon>
        <taxon>Cyclophyllidea</taxon>
        <taxon>Taeniidae</taxon>
        <taxon>Echinococcus</taxon>
        <taxon>Echinococcus canadensis group</taxon>
    </lineage>
</organism>
<dbReference type="WBParaSite" id="maker-E.canG7_contigs_5523-snap-gene-0.13-mRNA-1">
    <property type="protein sequence ID" value="maker-E.canG7_contigs_5523-snap-gene-0.13-mRNA-1"/>
    <property type="gene ID" value="EcG7_06184"/>
</dbReference>
<evidence type="ECO:0000256" key="12">
    <source>
        <dbReference type="SAM" id="MobiDB-lite"/>
    </source>
</evidence>
<dbReference type="InterPro" id="IPR036961">
    <property type="entry name" value="Kinesin_motor_dom_sf"/>
</dbReference>
<evidence type="ECO:0000256" key="7">
    <source>
        <dbReference type="ARBA" id="ARBA00023175"/>
    </source>
</evidence>
<dbReference type="GO" id="GO:0008017">
    <property type="term" value="F:microtubule binding"/>
    <property type="evidence" value="ECO:0007669"/>
    <property type="project" value="InterPro"/>
</dbReference>
<keyword evidence="8" id="KW-0206">Cytoskeleton</keyword>
<keyword evidence="5 10" id="KW-0067">ATP-binding</keyword>
<keyword evidence="14" id="KW-1185">Reference proteome</keyword>
<feature type="region of interest" description="Disordered" evidence="12">
    <location>
        <begin position="614"/>
        <end position="670"/>
    </location>
</feature>
<dbReference type="GO" id="GO:0007018">
    <property type="term" value="P:microtubule-based movement"/>
    <property type="evidence" value="ECO:0007669"/>
    <property type="project" value="InterPro"/>
</dbReference>
<name>A0A915EWS1_9CEST</name>
<evidence type="ECO:0000256" key="3">
    <source>
        <dbReference type="ARBA" id="ARBA00022701"/>
    </source>
</evidence>
<dbReference type="PRINTS" id="PR00380">
    <property type="entry name" value="KINESINHEAVY"/>
</dbReference>
<dbReference type="InterPro" id="IPR027640">
    <property type="entry name" value="Kinesin-like_fam"/>
</dbReference>
<evidence type="ECO:0000256" key="6">
    <source>
        <dbReference type="ARBA" id="ARBA00023054"/>
    </source>
</evidence>
<dbReference type="GO" id="GO:0005524">
    <property type="term" value="F:ATP binding"/>
    <property type="evidence" value="ECO:0007669"/>
    <property type="project" value="UniProtKB-UniRule"/>
</dbReference>
<feature type="compositionally biased region" description="Low complexity" evidence="12">
    <location>
        <begin position="649"/>
        <end position="664"/>
    </location>
</feature>
<dbReference type="Proteomes" id="UP000887562">
    <property type="component" value="Unplaced"/>
</dbReference>
<dbReference type="GO" id="GO:0051231">
    <property type="term" value="P:spindle elongation"/>
    <property type="evidence" value="ECO:0007669"/>
    <property type="project" value="TreeGrafter"/>
</dbReference>
<evidence type="ECO:0000256" key="5">
    <source>
        <dbReference type="ARBA" id="ARBA00022840"/>
    </source>
</evidence>
<dbReference type="GO" id="GO:0005875">
    <property type="term" value="C:microtubule associated complex"/>
    <property type="evidence" value="ECO:0007669"/>
    <property type="project" value="TreeGrafter"/>
</dbReference>
<dbReference type="SMART" id="SM00129">
    <property type="entry name" value="KISc"/>
    <property type="match status" value="1"/>
</dbReference>
<evidence type="ECO:0000259" key="13">
    <source>
        <dbReference type="PROSITE" id="PS50067"/>
    </source>
</evidence>
<evidence type="ECO:0000256" key="2">
    <source>
        <dbReference type="ARBA" id="ARBA00022490"/>
    </source>
</evidence>
<feature type="compositionally biased region" description="Acidic residues" evidence="12">
    <location>
        <begin position="903"/>
        <end position="913"/>
    </location>
</feature>
<dbReference type="SUPFAM" id="SSF52540">
    <property type="entry name" value="P-loop containing nucleoside triphosphate hydrolases"/>
    <property type="match status" value="1"/>
</dbReference>
<dbReference type="GO" id="GO:0005874">
    <property type="term" value="C:microtubule"/>
    <property type="evidence" value="ECO:0007669"/>
    <property type="project" value="UniProtKB-KW"/>
</dbReference>
<feature type="coiled-coil region" evidence="11">
    <location>
        <begin position="453"/>
        <end position="480"/>
    </location>
</feature>
<evidence type="ECO:0000256" key="1">
    <source>
        <dbReference type="ARBA" id="ARBA00004245"/>
    </source>
</evidence>
<evidence type="ECO:0000256" key="9">
    <source>
        <dbReference type="ARBA" id="ARBA00034704"/>
    </source>
</evidence>
<dbReference type="InterPro" id="IPR019821">
    <property type="entry name" value="Kinesin_motor_CS"/>
</dbReference>
<evidence type="ECO:0000256" key="11">
    <source>
        <dbReference type="SAM" id="Coils"/>
    </source>
</evidence>
<dbReference type="PROSITE" id="PS50067">
    <property type="entry name" value="KINESIN_MOTOR_2"/>
    <property type="match status" value="1"/>
</dbReference>
<accession>A0A915EWS1</accession>
<comment type="subcellular location">
    <subcellularLocation>
        <location evidence="1">Cytoplasm</location>
        <location evidence="1">Cytoskeleton</location>
    </subcellularLocation>
</comment>
<dbReference type="GO" id="GO:0003777">
    <property type="term" value="F:microtubule motor activity"/>
    <property type="evidence" value="ECO:0007669"/>
    <property type="project" value="InterPro"/>
</dbReference>
<dbReference type="FunFam" id="3.40.850.10:FF:000019">
    <property type="entry name" value="Kinesin-like protein KIN-5D"/>
    <property type="match status" value="1"/>
</dbReference>
<dbReference type="PANTHER" id="PTHR47969">
    <property type="entry name" value="CHROMOSOME-ASSOCIATED KINESIN KIF4A-RELATED"/>
    <property type="match status" value="1"/>
</dbReference>
<feature type="region of interest" description="Disordered" evidence="12">
    <location>
        <begin position="863"/>
        <end position="918"/>
    </location>
</feature>
<reference evidence="15" key="1">
    <citation type="submission" date="2022-11" db="UniProtKB">
        <authorList>
            <consortium name="WormBaseParasite"/>
        </authorList>
    </citation>
    <scope>IDENTIFICATION</scope>
</reference>
<keyword evidence="2" id="KW-0963">Cytoplasm</keyword>
<proteinExistence type="inferred from homology"/>
<comment type="similarity">
    <text evidence="9">Belongs to the TRAFAC class myosin-kinesin ATPase superfamily. Kinesin family. KIN-5/BimC subfamily.</text>
</comment>
<dbReference type="InterPro" id="IPR027417">
    <property type="entry name" value="P-loop_NTPase"/>
</dbReference>
<feature type="domain" description="Kinesin motor" evidence="13">
    <location>
        <begin position="6"/>
        <end position="329"/>
    </location>
</feature>